<organism evidence="2">
    <name type="scientific">Phaffia rhodozyma</name>
    <name type="common">Yeast</name>
    <name type="synonym">Xanthophyllomyces dendrorhous</name>
    <dbReference type="NCBI Taxonomy" id="264483"/>
    <lineage>
        <taxon>Eukaryota</taxon>
        <taxon>Fungi</taxon>
        <taxon>Dikarya</taxon>
        <taxon>Basidiomycota</taxon>
        <taxon>Agaricomycotina</taxon>
        <taxon>Tremellomycetes</taxon>
        <taxon>Cystofilobasidiales</taxon>
        <taxon>Mrakiaceae</taxon>
        <taxon>Phaffia</taxon>
    </lineage>
</organism>
<dbReference type="EMBL" id="LN483124">
    <property type="protein sequence ID" value="CED82411.1"/>
    <property type="molecule type" value="Genomic_DNA"/>
</dbReference>
<accession>A0A0F7SLW7</accession>
<dbReference type="AlphaFoldDB" id="A0A0F7SLW7"/>
<name>A0A0F7SLW7_PHARH</name>
<feature type="chain" id="PRO_5002521964" evidence="1">
    <location>
        <begin position="22"/>
        <end position="67"/>
    </location>
</feature>
<feature type="signal peptide" evidence="1">
    <location>
        <begin position="1"/>
        <end position="21"/>
    </location>
</feature>
<evidence type="ECO:0000313" key="2">
    <source>
        <dbReference type="EMBL" id="CED82411.1"/>
    </source>
</evidence>
<reference evidence="2" key="1">
    <citation type="submission" date="2014-08" db="EMBL/GenBank/DDBJ databases">
        <authorList>
            <person name="Sharma Rahul"/>
            <person name="Thines Marco"/>
        </authorList>
    </citation>
    <scope>NUCLEOTIDE SEQUENCE</scope>
</reference>
<keyword evidence="1" id="KW-0732">Signal</keyword>
<sequence length="67" mass="7518">MGFINTTLSLFFVPLVEPVYASKPAVVELQSYESRPSFSSSSTAQAHPMWSLGDRRLTRMLLPFKVP</sequence>
<protein>
    <submittedName>
        <fullName evidence="2">Uncharacterized protein</fullName>
    </submittedName>
</protein>
<proteinExistence type="predicted"/>
<evidence type="ECO:0000256" key="1">
    <source>
        <dbReference type="SAM" id="SignalP"/>
    </source>
</evidence>